<dbReference type="VEuPathDB" id="TriTrypDB:LMJSD75_210017300"/>
<dbReference type="EMBL" id="FR796417">
    <property type="protein sequence ID" value="CAJ04446.1"/>
    <property type="molecule type" value="Genomic_DNA"/>
</dbReference>
<evidence type="ECO:0000313" key="2">
    <source>
        <dbReference type="EMBL" id="CAJ04446.1"/>
    </source>
</evidence>
<dbReference type="OMA" id="CIRGAHM"/>
<evidence type="ECO:0000313" key="3">
    <source>
        <dbReference type="Proteomes" id="UP000000542"/>
    </source>
</evidence>
<dbReference type="VEuPathDB" id="TriTrypDB:LMJLV39_210017100"/>
<reference evidence="2 3" key="1">
    <citation type="journal article" date="2005" name="Science">
        <title>The genome of the kinetoplastid parasite, Leishmania major.</title>
        <authorList>
            <person name="Ivens A.C."/>
            <person name="Peacock C.S."/>
            <person name="Worthey E.A."/>
            <person name="Murphy L."/>
            <person name="Aggarwal G."/>
            <person name="Berriman M."/>
            <person name="Sisk E."/>
            <person name="Rajandream M.A."/>
            <person name="Adlem E."/>
            <person name="Aert R."/>
            <person name="Anupama A."/>
            <person name="Apostolou Z."/>
            <person name="Attipoe P."/>
            <person name="Bason N."/>
            <person name="Bauser C."/>
            <person name="Beck A."/>
            <person name="Beverley S.M."/>
            <person name="Bianchettin G."/>
            <person name="Borzym K."/>
            <person name="Bothe G."/>
            <person name="Bruschi C.V."/>
            <person name="Collins M."/>
            <person name="Cadag E."/>
            <person name="Ciarloni L."/>
            <person name="Clayton C."/>
            <person name="Coulson R.M."/>
            <person name="Cronin A."/>
            <person name="Cruz A.K."/>
            <person name="Davies R.M."/>
            <person name="De Gaudenzi J."/>
            <person name="Dobson D.E."/>
            <person name="Duesterhoeft A."/>
            <person name="Fazelina G."/>
            <person name="Fosker N."/>
            <person name="Frasch A.C."/>
            <person name="Fraser A."/>
            <person name="Fuchs M."/>
            <person name="Gabel C."/>
            <person name="Goble A."/>
            <person name="Goffeau A."/>
            <person name="Harris D."/>
            <person name="Hertz-Fowler C."/>
            <person name="Hilbert H."/>
            <person name="Horn D."/>
            <person name="Huang Y."/>
            <person name="Klages S."/>
            <person name="Knights A."/>
            <person name="Kube M."/>
            <person name="Larke N."/>
            <person name="Litvin L."/>
            <person name="Lord A."/>
            <person name="Louie T."/>
            <person name="Marra M."/>
            <person name="Masuy D."/>
            <person name="Matthews K."/>
            <person name="Michaeli S."/>
            <person name="Mottram J.C."/>
            <person name="Muller-Auer S."/>
            <person name="Munden H."/>
            <person name="Nelson S."/>
            <person name="Norbertczak H."/>
            <person name="Oliver K."/>
            <person name="O'neil S."/>
            <person name="Pentony M."/>
            <person name="Pohl T.M."/>
            <person name="Price C."/>
            <person name="Purnelle B."/>
            <person name="Quail M.A."/>
            <person name="Rabbinowitsch E."/>
            <person name="Reinhardt R."/>
            <person name="Rieger M."/>
            <person name="Rinta J."/>
            <person name="Robben J."/>
            <person name="Robertson L."/>
            <person name="Ruiz J.C."/>
            <person name="Rutter S."/>
            <person name="Saunders D."/>
            <person name="Schafer M."/>
            <person name="Schein J."/>
            <person name="Schwartz D.C."/>
            <person name="Seeger K."/>
            <person name="Seyler A."/>
            <person name="Sharp S."/>
            <person name="Shin H."/>
            <person name="Sivam D."/>
            <person name="Squares R."/>
            <person name="Squares S."/>
            <person name="Tosato V."/>
            <person name="Vogt C."/>
            <person name="Volckaert G."/>
            <person name="Wambutt R."/>
            <person name="Warren T."/>
            <person name="Wedler H."/>
            <person name="Woodward J."/>
            <person name="Zhou S."/>
            <person name="Zimmermann W."/>
            <person name="Smith D.F."/>
            <person name="Blackwell J.M."/>
            <person name="Stuart K.D."/>
            <person name="Barrell B."/>
            <person name="Myler P.J."/>
        </authorList>
    </citation>
    <scope>NUCLEOTIDE SEQUENCE [LARGE SCALE GENOMIC DNA]</scope>
    <source>
        <strain evidence="3">MHOM/IL/81/Friedlin</strain>
    </source>
</reference>
<sequence>MGFGVGGWSCTLPGMSFFLESPLRTLVGALEKNYPQYRDHLAQAHKMAHRASEELDRASPYFAKAASYTSVAREQATRFKLDELGPMLLGLALCFFGGSYTMLIAVVETVHLLCWEDLKHSFQVLYHNYERAAEQNRKDHCADADGNCVADVQEVCDADLLSRKAALFFKSVDIEAAEAAGRTIGAAAMSVIAALRVKLARSFALGGSLASMAMTYIPLEAALKDALPVEHKKWSGVIAKTAANVIAMTLASMMCGAIGMMHCCIRGAHMFAQHAVHIAKDHGLLEDDMTLDSPKAKALAAMVALMGLLWQVTHTDANPFPINIFLLPFTVAEYVLFFVANGFLFATL</sequence>
<dbReference type="GeneID" id="5651649"/>
<dbReference type="eggNOG" id="ENOG502S2PZ">
    <property type="taxonomic scope" value="Eukaryota"/>
</dbReference>
<dbReference type="GO" id="GO:0005739">
    <property type="term" value="C:mitochondrion"/>
    <property type="evidence" value="ECO:0000266"/>
    <property type="project" value="GeneDB"/>
</dbReference>
<reference evidence="2 3" key="2">
    <citation type="journal article" date="2011" name="Genome Res.">
        <title>Chromosome and gene copy number variation allow major structural change between species and strains of Leishmania.</title>
        <authorList>
            <person name="Rogers M.B."/>
            <person name="Hilley J.D."/>
            <person name="Dickens N.J."/>
            <person name="Wilkes J."/>
            <person name="Bates P.A."/>
            <person name="Depledge D.P."/>
            <person name="Harris D."/>
            <person name="Her Y."/>
            <person name="Herzyk P."/>
            <person name="Imamura H."/>
            <person name="Otto T.D."/>
            <person name="Sanders M."/>
            <person name="Seeger K."/>
            <person name="Dujardin J.C."/>
            <person name="Berriman M."/>
            <person name="Smith D.F."/>
            <person name="Hertz-Fowler C."/>
            <person name="Mottram J.C."/>
        </authorList>
    </citation>
    <scope>NUCLEOTIDE SEQUENCE [LARGE SCALE GENOMIC DNA]</scope>
    <source>
        <strain evidence="3">MHOM/IL/81/Friedlin</strain>
    </source>
</reference>
<dbReference type="HOGENOM" id="CLU_058142_1_0_1"/>
<keyword evidence="1" id="KW-0812">Transmembrane</keyword>
<dbReference type="VEuPathDB" id="TriTrypDB:LMJFC_210018500"/>
<dbReference type="InParanoid" id="Q4QCA2"/>
<dbReference type="AlphaFoldDB" id="Q4QCA2"/>
<feature type="transmembrane region" description="Helical" evidence="1">
    <location>
        <begin position="296"/>
        <end position="313"/>
    </location>
</feature>
<dbReference type="KEGG" id="lma:LMJF_21_0940"/>
<dbReference type="Proteomes" id="UP000000542">
    <property type="component" value="Chromosome 21"/>
</dbReference>
<keyword evidence="1" id="KW-0472">Membrane</keyword>
<gene>
    <name evidence="2" type="ORF">LMJF_21_0940</name>
</gene>
<feature type="transmembrane region" description="Helical" evidence="1">
    <location>
        <begin position="199"/>
        <end position="217"/>
    </location>
</feature>
<protein>
    <submittedName>
        <fullName evidence="2">Uncharacterized protein</fullName>
    </submittedName>
</protein>
<feature type="transmembrane region" description="Helical" evidence="1">
    <location>
        <begin position="87"/>
        <end position="113"/>
    </location>
</feature>
<proteinExistence type="predicted"/>
<dbReference type="VEuPathDB" id="TriTrypDB:LmjF.21.0940"/>
<feature type="transmembrane region" description="Helical" evidence="1">
    <location>
        <begin position="325"/>
        <end position="346"/>
    </location>
</feature>
<keyword evidence="3" id="KW-1185">Reference proteome</keyword>
<keyword evidence="1" id="KW-1133">Transmembrane helix</keyword>
<name>Q4QCA2_LEIMA</name>
<feature type="transmembrane region" description="Helical" evidence="1">
    <location>
        <begin position="237"/>
        <end position="260"/>
    </location>
</feature>
<evidence type="ECO:0000256" key="1">
    <source>
        <dbReference type="SAM" id="Phobius"/>
    </source>
</evidence>
<organism evidence="2 3">
    <name type="scientific">Leishmania major</name>
    <dbReference type="NCBI Taxonomy" id="5664"/>
    <lineage>
        <taxon>Eukaryota</taxon>
        <taxon>Discoba</taxon>
        <taxon>Euglenozoa</taxon>
        <taxon>Kinetoplastea</taxon>
        <taxon>Metakinetoplastina</taxon>
        <taxon>Trypanosomatida</taxon>
        <taxon>Trypanosomatidae</taxon>
        <taxon>Leishmaniinae</taxon>
        <taxon>Leishmania</taxon>
    </lineage>
</organism>
<dbReference type="RefSeq" id="XP_001683046.1">
    <property type="nucleotide sequence ID" value="XM_001682994.1"/>
</dbReference>
<accession>Q4QCA2</accession>